<proteinExistence type="predicted"/>
<evidence type="ECO:0000313" key="4">
    <source>
        <dbReference type="Proteomes" id="UP000095455"/>
    </source>
</evidence>
<dbReference type="Proteomes" id="UP000441358">
    <property type="component" value="Unassembled WGS sequence"/>
</dbReference>
<feature type="transmembrane region" description="Helical" evidence="1">
    <location>
        <begin position="119"/>
        <end position="137"/>
    </location>
</feature>
<evidence type="ECO:0000313" key="3">
    <source>
        <dbReference type="EMBL" id="MRZ51793.1"/>
    </source>
</evidence>
<feature type="transmembrane region" description="Helical" evidence="1">
    <location>
        <begin position="38"/>
        <end position="61"/>
    </location>
</feature>
<organism evidence="3 5">
    <name type="scientific">Parabacteroides distasonis</name>
    <dbReference type="NCBI Taxonomy" id="823"/>
    <lineage>
        <taxon>Bacteria</taxon>
        <taxon>Pseudomonadati</taxon>
        <taxon>Bacteroidota</taxon>
        <taxon>Bacteroidia</taxon>
        <taxon>Bacteroidales</taxon>
        <taxon>Tannerellaceae</taxon>
        <taxon>Parabacteroides</taxon>
    </lineage>
</organism>
<protein>
    <submittedName>
        <fullName evidence="3">O-antigen polysaccharide polymerase Wzy</fullName>
    </submittedName>
</protein>
<dbReference type="InterPro" id="IPR029468">
    <property type="entry name" value="O-ag_pol_Wzy"/>
</dbReference>
<sequence>MSDVETISSIGFLCCCATGVAIILDFAYKYIRASTDEFLSPIVFIELVLLYYTVISPLILISNSDTYYGYKDMSPYISLSWCGCFVFYVSLMLGYKVALFPYFSVAFAKDTQDKVNLKNVFNIGAILVLLGLFLYMINGGYSLKQLFIGGVSESVELTSSFLSGYGKQMINFCIPGCCLMLIAYLQEKHSIYNRVLLVAAVTLSLSSFMIAGFRYRIIYLLMAFFTIYYIQKQKKPNLALWGLLFVILVLFMGVIGATRNYHKGLDSSQLQNQTISELMQKGMNDTRIFYATGALMNDVSSNSNFVYFTPIYTAVCMPIPRSIFRDKPDATYLVDMNVRIWGTAKYGIAFMCYGEAFYAFGWAGIILCGLLLGIFSRYVYSLYHTNDKSVSALLFLSTYNGFMYVVLTRGYFAQQVTIFFLIIVIPMLLYKGLMRLRI</sequence>
<reference evidence="2 4" key="1">
    <citation type="submission" date="2015-09" db="EMBL/GenBank/DDBJ databases">
        <authorList>
            <consortium name="Pathogen Informatics"/>
        </authorList>
    </citation>
    <scope>NUCLEOTIDE SEQUENCE [LARGE SCALE GENOMIC DNA]</scope>
    <source>
        <strain evidence="2 4">2789STDY5608822</strain>
    </source>
</reference>
<keyword evidence="1" id="KW-0812">Transmembrane</keyword>
<dbReference type="AlphaFoldDB" id="A0A174AMB0"/>
<feature type="transmembrane region" description="Helical" evidence="1">
    <location>
        <begin position="192"/>
        <end position="210"/>
    </location>
</feature>
<keyword evidence="1" id="KW-0472">Membrane</keyword>
<evidence type="ECO:0000313" key="5">
    <source>
        <dbReference type="Proteomes" id="UP000441358"/>
    </source>
</evidence>
<feature type="transmembrane region" description="Helical" evidence="1">
    <location>
        <begin position="390"/>
        <end position="406"/>
    </location>
</feature>
<name>A0A174AMB0_PARDI</name>
<dbReference type="NCBIfam" id="TIGR04370">
    <property type="entry name" value="glyco_rpt_poly"/>
    <property type="match status" value="1"/>
</dbReference>
<evidence type="ECO:0000256" key="1">
    <source>
        <dbReference type="SAM" id="Phobius"/>
    </source>
</evidence>
<comment type="caution">
    <text evidence="3">The sequence shown here is derived from an EMBL/GenBank/DDBJ whole genome shotgun (WGS) entry which is preliminary data.</text>
</comment>
<feature type="transmembrane region" description="Helical" evidence="1">
    <location>
        <begin position="356"/>
        <end position="378"/>
    </location>
</feature>
<dbReference type="RefSeq" id="WP_008675154.1">
    <property type="nucleotide sequence ID" value="NZ_JBBNMB010000039.1"/>
</dbReference>
<feature type="transmembrane region" description="Helical" evidence="1">
    <location>
        <begin position="238"/>
        <end position="258"/>
    </location>
</feature>
<reference evidence="3 5" key="2">
    <citation type="journal article" date="2019" name="Nat. Med.">
        <title>A library of human gut bacterial isolates paired with longitudinal multiomics data enables mechanistic microbiome research.</title>
        <authorList>
            <person name="Poyet M."/>
            <person name="Groussin M."/>
            <person name="Gibbons S.M."/>
            <person name="Avila-Pacheco J."/>
            <person name="Jiang X."/>
            <person name="Kearney S.M."/>
            <person name="Perrotta A.R."/>
            <person name="Berdy B."/>
            <person name="Zhao S."/>
            <person name="Lieberman T.D."/>
            <person name="Swanson P.K."/>
            <person name="Smith M."/>
            <person name="Roesemann S."/>
            <person name="Alexander J.E."/>
            <person name="Rich S.A."/>
            <person name="Livny J."/>
            <person name="Vlamakis H."/>
            <person name="Clish C."/>
            <person name="Bullock K."/>
            <person name="Deik A."/>
            <person name="Scott J."/>
            <person name="Pierce K.A."/>
            <person name="Xavier R.J."/>
            <person name="Alm E.J."/>
        </authorList>
    </citation>
    <scope>NUCLEOTIDE SEQUENCE [LARGE SCALE GENOMIC DNA]</scope>
    <source>
        <strain evidence="3 5">BIOML-A32</strain>
    </source>
</reference>
<feature type="transmembrane region" description="Helical" evidence="1">
    <location>
        <begin position="169"/>
        <end position="185"/>
    </location>
</feature>
<feature type="transmembrane region" description="Helical" evidence="1">
    <location>
        <begin position="412"/>
        <end position="430"/>
    </location>
</feature>
<keyword evidence="1" id="KW-1133">Transmembrane helix</keyword>
<accession>A0A174AMB0</accession>
<dbReference type="Pfam" id="PF14296">
    <property type="entry name" value="O-ag_pol_Wzy"/>
    <property type="match status" value="1"/>
</dbReference>
<dbReference type="Proteomes" id="UP000095455">
    <property type="component" value="Unassembled WGS sequence"/>
</dbReference>
<dbReference type="EMBL" id="WKMC01000014">
    <property type="protein sequence ID" value="MRZ51793.1"/>
    <property type="molecule type" value="Genomic_DNA"/>
</dbReference>
<gene>
    <name evidence="2" type="ORF">ERS852380_01212</name>
    <name evidence="3" type="ORF">GKD66_16460</name>
</gene>
<feature type="transmembrane region" description="Helical" evidence="1">
    <location>
        <begin position="73"/>
        <end position="98"/>
    </location>
</feature>
<dbReference type="EMBL" id="CYYK01000003">
    <property type="protein sequence ID" value="CUN88586.1"/>
    <property type="molecule type" value="Genomic_DNA"/>
</dbReference>
<feature type="transmembrane region" description="Helical" evidence="1">
    <location>
        <begin position="6"/>
        <end position="26"/>
    </location>
</feature>
<evidence type="ECO:0000313" key="2">
    <source>
        <dbReference type="EMBL" id="CUN88586.1"/>
    </source>
</evidence>